<accession>A0A5N5SZY7</accession>
<protein>
    <submittedName>
        <fullName evidence="2">Uncharacterized protein</fullName>
    </submittedName>
</protein>
<organism evidence="2 3">
    <name type="scientific">Armadillidium nasatum</name>
    <dbReference type="NCBI Taxonomy" id="96803"/>
    <lineage>
        <taxon>Eukaryota</taxon>
        <taxon>Metazoa</taxon>
        <taxon>Ecdysozoa</taxon>
        <taxon>Arthropoda</taxon>
        <taxon>Crustacea</taxon>
        <taxon>Multicrustacea</taxon>
        <taxon>Malacostraca</taxon>
        <taxon>Eumalacostraca</taxon>
        <taxon>Peracarida</taxon>
        <taxon>Isopoda</taxon>
        <taxon>Oniscidea</taxon>
        <taxon>Crinocheta</taxon>
        <taxon>Armadillidiidae</taxon>
        <taxon>Armadillidium</taxon>
    </lineage>
</organism>
<dbReference type="AlphaFoldDB" id="A0A5N5SZY7"/>
<evidence type="ECO:0000313" key="2">
    <source>
        <dbReference type="EMBL" id="KAB7499485.1"/>
    </source>
</evidence>
<dbReference type="Proteomes" id="UP000326759">
    <property type="component" value="Unassembled WGS sequence"/>
</dbReference>
<evidence type="ECO:0000256" key="1">
    <source>
        <dbReference type="SAM" id="MobiDB-lite"/>
    </source>
</evidence>
<feature type="compositionally biased region" description="Acidic residues" evidence="1">
    <location>
        <begin position="1"/>
        <end position="11"/>
    </location>
</feature>
<comment type="caution">
    <text evidence="2">The sequence shown here is derived from an EMBL/GenBank/DDBJ whole genome shotgun (WGS) entry which is preliminary data.</text>
</comment>
<proteinExistence type="predicted"/>
<feature type="region of interest" description="Disordered" evidence="1">
    <location>
        <begin position="44"/>
        <end position="86"/>
    </location>
</feature>
<name>A0A5N5SZY7_9CRUS</name>
<dbReference type="EMBL" id="SEYY01018220">
    <property type="protein sequence ID" value="KAB7499485.1"/>
    <property type="molecule type" value="Genomic_DNA"/>
</dbReference>
<evidence type="ECO:0000313" key="3">
    <source>
        <dbReference type="Proteomes" id="UP000326759"/>
    </source>
</evidence>
<gene>
    <name evidence="2" type="ORF">Anas_09232</name>
</gene>
<sequence>MNEVDEEVAEVEDIKSPVPSSCRSEHDLHFKFESYMKRRHPRRFHFGAKSDQGAAPPGEVTNNPIPEAGTKTELLEEPVTTPVDTFCDRPGLSRYQYVPSNVREADEDVSISEEHSAQPSQPARFVRIVMRLM</sequence>
<reference evidence="2 3" key="1">
    <citation type="journal article" date="2019" name="PLoS Biol.">
        <title>Sex chromosomes control vertical transmission of feminizing Wolbachia symbionts in an isopod.</title>
        <authorList>
            <person name="Becking T."/>
            <person name="Chebbi M.A."/>
            <person name="Giraud I."/>
            <person name="Moumen B."/>
            <person name="Laverre T."/>
            <person name="Caubet Y."/>
            <person name="Peccoud J."/>
            <person name="Gilbert C."/>
            <person name="Cordaux R."/>
        </authorList>
    </citation>
    <scope>NUCLEOTIDE SEQUENCE [LARGE SCALE GENOMIC DNA]</scope>
    <source>
        <strain evidence="2">ANa2</strain>
        <tissue evidence="2">Whole body excluding digestive tract and cuticle</tissue>
    </source>
</reference>
<feature type="region of interest" description="Disordered" evidence="1">
    <location>
        <begin position="1"/>
        <end position="23"/>
    </location>
</feature>
<keyword evidence="3" id="KW-1185">Reference proteome</keyword>